<dbReference type="Gene3D" id="1.25.40.10">
    <property type="entry name" value="Tetratricopeptide repeat domain"/>
    <property type="match status" value="1"/>
</dbReference>
<gene>
    <name evidence="5" type="ORF">GCM10009789_35460</name>
</gene>
<dbReference type="PANTHER" id="PTHR44688:SF16">
    <property type="entry name" value="DNA-BINDING TRANSCRIPTIONAL ACTIVATOR DEVR_DOSR"/>
    <property type="match status" value="1"/>
</dbReference>
<dbReference type="SMART" id="SM00421">
    <property type="entry name" value="HTH_LUXR"/>
    <property type="match status" value="1"/>
</dbReference>
<name>A0ABP4PHN1_9ACTN</name>
<evidence type="ECO:0000256" key="2">
    <source>
        <dbReference type="ARBA" id="ARBA00023125"/>
    </source>
</evidence>
<keyword evidence="2" id="KW-0238">DNA-binding</keyword>
<keyword evidence="1" id="KW-0805">Transcription regulation</keyword>
<proteinExistence type="predicted"/>
<dbReference type="PROSITE" id="PS00622">
    <property type="entry name" value="HTH_LUXR_1"/>
    <property type="match status" value="1"/>
</dbReference>
<dbReference type="Pfam" id="PF00196">
    <property type="entry name" value="GerE"/>
    <property type="match status" value="1"/>
</dbReference>
<dbReference type="EMBL" id="BAAAOS010000020">
    <property type="protein sequence ID" value="GAA1578767.1"/>
    <property type="molecule type" value="Genomic_DNA"/>
</dbReference>
<evidence type="ECO:0000256" key="3">
    <source>
        <dbReference type="ARBA" id="ARBA00023163"/>
    </source>
</evidence>
<dbReference type="Proteomes" id="UP001500393">
    <property type="component" value="Unassembled WGS sequence"/>
</dbReference>
<protein>
    <recommendedName>
        <fullName evidence="4">HTH luxR-type domain-containing protein</fullName>
    </recommendedName>
</protein>
<comment type="caution">
    <text evidence="5">The sequence shown here is derived from an EMBL/GenBank/DDBJ whole genome shotgun (WGS) entry which is preliminary data.</text>
</comment>
<dbReference type="PANTHER" id="PTHR44688">
    <property type="entry name" value="DNA-BINDING TRANSCRIPTIONAL ACTIVATOR DEVR_DOSR"/>
    <property type="match status" value="1"/>
</dbReference>
<evidence type="ECO:0000256" key="1">
    <source>
        <dbReference type="ARBA" id="ARBA00023015"/>
    </source>
</evidence>
<dbReference type="SUPFAM" id="SSF46894">
    <property type="entry name" value="C-terminal effector domain of the bipartite response regulators"/>
    <property type="match status" value="1"/>
</dbReference>
<sequence length="550" mass="59135">MVVGQHGAVQGPDPDLARGRQAYADAAWLDASAHLSRADEGAPLEPADLELLATASYMLGNDAVYAACLERAHHAYLSAGKTRRAARCAIWIGHNRLFRGDPVQANGWFARAHRVLGNEDCVEAGYLLIPQWLTEMDRGDFERGYATAVRAEGVAERFGDIDLAWLARDDQARALLNLGRVDQALRLVDEAMIAATSAELSPIVTGIVYCNTLAFCQDALEVAHAREWMLALLRWCDSQPAMVEHNGLCQVHRAEVLELGGAWSDALDAAELAAGRLDQGVLNQFAGGRARYRQGEIHRLRGDFEAAEQAFRAAGVRGYEPQPGLALLRLGQGDPASAAAAIRRALCETVQRLPRARLLPAFVQIMLAAGKLDDASSAAAELKEIARSQGTTVLRAQAAYATGAVALAADAPADALVALRLALGRWLRLAAPYEVARTRTLIALACRALADEDTAAMELDAALASFTAMGALPDVARLDALLFRRGRHGLTEREEEVLRLVAVGRSNRQIATTLMISEHTVARHVQNILAKVGASSRTAASVFAHKHGLV</sequence>
<organism evidence="5 6">
    <name type="scientific">Kribbella sancticallisti</name>
    <dbReference type="NCBI Taxonomy" id="460087"/>
    <lineage>
        <taxon>Bacteria</taxon>
        <taxon>Bacillati</taxon>
        <taxon>Actinomycetota</taxon>
        <taxon>Actinomycetes</taxon>
        <taxon>Propionibacteriales</taxon>
        <taxon>Kribbellaceae</taxon>
        <taxon>Kribbella</taxon>
    </lineage>
</organism>
<dbReference type="Gene3D" id="1.10.10.10">
    <property type="entry name" value="Winged helix-like DNA-binding domain superfamily/Winged helix DNA-binding domain"/>
    <property type="match status" value="1"/>
</dbReference>
<dbReference type="InterPro" id="IPR011990">
    <property type="entry name" value="TPR-like_helical_dom_sf"/>
</dbReference>
<evidence type="ECO:0000313" key="6">
    <source>
        <dbReference type="Proteomes" id="UP001500393"/>
    </source>
</evidence>
<evidence type="ECO:0000313" key="5">
    <source>
        <dbReference type="EMBL" id="GAA1578767.1"/>
    </source>
</evidence>
<dbReference type="PRINTS" id="PR00038">
    <property type="entry name" value="HTHLUXR"/>
</dbReference>
<dbReference type="InterPro" id="IPR016032">
    <property type="entry name" value="Sig_transdc_resp-reg_C-effctor"/>
</dbReference>
<reference evidence="6" key="1">
    <citation type="journal article" date="2019" name="Int. J. Syst. Evol. Microbiol.">
        <title>The Global Catalogue of Microorganisms (GCM) 10K type strain sequencing project: providing services to taxonomists for standard genome sequencing and annotation.</title>
        <authorList>
            <consortium name="The Broad Institute Genomics Platform"/>
            <consortium name="The Broad Institute Genome Sequencing Center for Infectious Disease"/>
            <person name="Wu L."/>
            <person name="Ma J."/>
        </authorList>
    </citation>
    <scope>NUCLEOTIDE SEQUENCE [LARGE SCALE GENOMIC DNA]</scope>
    <source>
        <strain evidence="6">JCM 14969</strain>
    </source>
</reference>
<accession>A0ABP4PHN1</accession>
<dbReference type="CDD" id="cd06170">
    <property type="entry name" value="LuxR_C_like"/>
    <property type="match status" value="1"/>
</dbReference>
<keyword evidence="3" id="KW-0804">Transcription</keyword>
<dbReference type="InterPro" id="IPR000792">
    <property type="entry name" value="Tscrpt_reg_LuxR_C"/>
</dbReference>
<feature type="domain" description="HTH luxR-type" evidence="4">
    <location>
        <begin position="483"/>
        <end position="548"/>
    </location>
</feature>
<dbReference type="SUPFAM" id="SSF48452">
    <property type="entry name" value="TPR-like"/>
    <property type="match status" value="1"/>
</dbReference>
<dbReference type="PROSITE" id="PS50043">
    <property type="entry name" value="HTH_LUXR_2"/>
    <property type="match status" value="1"/>
</dbReference>
<keyword evidence="6" id="KW-1185">Reference proteome</keyword>
<evidence type="ECO:0000259" key="4">
    <source>
        <dbReference type="PROSITE" id="PS50043"/>
    </source>
</evidence>
<dbReference type="InterPro" id="IPR036388">
    <property type="entry name" value="WH-like_DNA-bd_sf"/>
</dbReference>